<proteinExistence type="predicted"/>
<gene>
    <name evidence="4" type="ORF">FN846DRAFT_992199</name>
</gene>
<feature type="compositionally biased region" description="Polar residues" evidence="2">
    <location>
        <begin position="37"/>
        <end position="51"/>
    </location>
</feature>
<keyword evidence="1" id="KW-0862">Zinc</keyword>
<evidence type="ECO:0000256" key="1">
    <source>
        <dbReference type="PROSITE-ProRule" id="PRU00047"/>
    </source>
</evidence>
<evidence type="ECO:0000313" key="4">
    <source>
        <dbReference type="EMBL" id="KAA8897812.1"/>
    </source>
</evidence>
<dbReference type="Pfam" id="PF14223">
    <property type="entry name" value="Retrotran_gag_2"/>
    <property type="match status" value="1"/>
</dbReference>
<evidence type="ECO:0000256" key="2">
    <source>
        <dbReference type="SAM" id="MobiDB-lite"/>
    </source>
</evidence>
<evidence type="ECO:0000313" key="5">
    <source>
        <dbReference type="Proteomes" id="UP000326924"/>
    </source>
</evidence>
<sequence length="357" mass="39895">MEGVLLKEHNYLEWEEYIRDELLARALWGIVQGTTKPPQKPTLNAKTTTGTAAAPVDSETPESTDSVYMSDFRRYLIQRDTYNDKVGMATAEIRRSLDPSVRRRYADKKYITVPDLLWKDIEKDFNRVAKIDANVGLYKLNAIRRADFDSAATYHSRILEIATELRNVGTELPESVLAFYMVQGLPTGDVWLAFRTSLTSSESAGDCQKILDQLQVFERSYAWDRHGVSAYTSQSSTALFAKKGAAKKKGEETSGEGSTKAPGGDQDKDSKTIKCFGCGKKGHKKFECRSKHLWKDNAEKEMKESSKANVVKDEPAPTATDASMDFLLLSREELTLSCQLCADEGSRLGCQRHCSVA</sequence>
<dbReference type="EMBL" id="VXIS01000192">
    <property type="protein sequence ID" value="KAA8897812.1"/>
    <property type="molecule type" value="Genomic_DNA"/>
</dbReference>
<dbReference type="Proteomes" id="UP000326924">
    <property type="component" value="Unassembled WGS sequence"/>
</dbReference>
<accession>A0A5J5EM96</accession>
<feature type="region of interest" description="Disordered" evidence="2">
    <location>
        <begin position="245"/>
        <end position="268"/>
    </location>
</feature>
<keyword evidence="1" id="KW-0479">Metal-binding</keyword>
<keyword evidence="5" id="KW-1185">Reference proteome</keyword>
<reference evidence="4 5" key="1">
    <citation type="submission" date="2019-09" db="EMBL/GenBank/DDBJ databases">
        <title>Draft genome of the ectomycorrhizal ascomycete Sphaerosporella brunnea.</title>
        <authorList>
            <consortium name="DOE Joint Genome Institute"/>
            <person name="Benucci G.M."/>
            <person name="Marozzi G."/>
            <person name="Antonielli L."/>
            <person name="Sanchez S."/>
            <person name="Marco P."/>
            <person name="Wang X."/>
            <person name="Falini L.B."/>
            <person name="Barry K."/>
            <person name="Haridas S."/>
            <person name="Lipzen A."/>
            <person name="Labutti K."/>
            <person name="Grigoriev I.V."/>
            <person name="Murat C."/>
            <person name="Martin F."/>
            <person name="Albertini E."/>
            <person name="Donnini D."/>
            <person name="Bonito G."/>
        </authorList>
    </citation>
    <scope>NUCLEOTIDE SEQUENCE [LARGE SCALE GENOMIC DNA]</scope>
    <source>
        <strain evidence="4 5">Sb_GMNB300</strain>
    </source>
</reference>
<dbReference type="InterPro" id="IPR036875">
    <property type="entry name" value="Znf_CCHC_sf"/>
</dbReference>
<organism evidence="4 5">
    <name type="scientific">Sphaerosporella brunnea</name>
    <dbReference type="NCBI Taxonomy" id="1250544"/>
    <lineage>
        <taxon>Eukaryota</taxon>
        <taxon>Fungi</taxon>
        <taxon>Dikarya</taxon>
        <taxon>Ascomycota</taxon>
        <taxon>Pezizomycotina</taxon>
        <taxon>Pezizomycetes</taxon>
        <taxon>Pezizales</taxon>
        <taxon>Pyronemataceae</taxon>
        <taxon>Sphaerosporella</taxon>
    </lineage>
</organism>
<protein>
    <recommendedName>
        <fullName evidence="3">CCHC-type domain-containing protein</fullName>
    </recommendedName>
</protein>
<dbReference type="GO" id="GO:0008270">
    <property type="term" value="F:zinc ion binding"/>
    <property type="evidence" value="ECO:0007669"/>
    <property type="project" value="UniProtKB-KW"/>
</dbReference>
<keyword evidence="1" id="KW-0863">Zinc-finger</keyword>
<dbReference type="InterPro" id="IPR001878">
    <property type="entry name" value="Znf_CCHC"/>
</dbReference>
<evidence type="ECO:0000259" key="3">
    <source>
        <dbReference type="PROSITE" id="PS50158"/>
    </source>
</evidence>
<dbReference type="GO" id="GO:0003676">
    <property type="term" value="F:nucleic acid binding"/>
    <property type="evidence" value="ECO:0007669"/>
    <property type="project" value="InterPro"/>
</dbReference>
<feature type="domain" description="CCHC-type" evidence="3">
    <location>
        <begin position="274"/>
        <end position="290"/>
    </location>
</feature>
<feature type="region of interest" description="Disordered" evidence="2">
    <location>
        <begin position="37"/>
        <end position="64"/>
    </location>
</feature>
<dbReference type="InParanoid" id="A0A5J5EM96"/>
<name>A0A5J5EM96_9PEZI</name>
<dbReference type="PROSITE" id="PS50158">
    <property type="entry name" value="ZF_CCHC"/>
    <property type="match status" value="1"/>
</dbReference>
<comment type="caution">
    <text evidence="4">The sequence shown here is derived from an EMBL/GenBank/DDBJ whole genome shotgun (WGS) entry which is preliminary data.</text>
</comment>
<dbReference type="OrthoDB" id="5470870at2759"/>
<dbReference type="AlphaFoldDB" id="A0A5J5EM96"/>
<dbReference type="SUPFAM" id="SSF57756">
    <property type="entry name" value="Retrovirus zinc finger-like domains"/>
    <property type="match status" value="1"/>
</dbReference>